<sequence>MTGLELMPDHRCPTCRTKGTCTLDQATQQVTCGECGQSSLVLVVAEPEPVKPARRTRTARTSRSKTK</sequence>
<protein>
    <submittedName>
        <fullName evidence="1">Uncharacterized protein</fullName>
    </submittedName>
</protein>
<keyword evidence="2" id="KW-1185">Reference proteome</keyword>
<dbReference type="Proteomes" id="UP000199202">
    <property type="component" value="Unassembled WGS sequence"/>
</dbReference>
<dbReference type="AlphaFoldDB" id="A0A1G8YNB0"/>
<evidence type="ECO:0000313" key="1">
    <source>
        <dbReference type="EMBL" id="SDK04216.1"/>
    </source>
</evidence>
<dbReference type="STRING" id="633440.SAMN05421869_113325"/>
<organism evidence="1 2">
    <name type="scientific">Nonomuraea jiangxiensis</name>
    <dbReference type="NCBI Taxonomy" id="633440"/>
    <lineage>
        <taxon>Bacteria</taxon>
        <taxon>Bacillati</taxon>
        <taxon>Actinomycetota</taxon>
        <taxon>Actinomycetes</taxon>
        <taxon>Streptosporangiales</taxon>
        <taxon>Streptosporangiaceae</taxon>
        <taxon>Nonomuraea</taxon>
    </lineage>
</organism>
<name>A0A1G8YNB0_9ACTN</name>
<evidence type="ECO:0000313" key="2">
    <source>
        <dbReference type="Proteomes" id="UP000199202"/>
    </source>
</evidence>
<accession>A0A1G8YNB0</accession>
<dbReference type="EMBL" id="FNDJ01000013">
    <property type="protein sequence ID" value="SDK04216.1"/>
    <property type="molecule type" value="Genomic_DNA"/>
</dbReference>
<gene>
    <name evidence="1" type="ORF">SAMN05421869_113325</name>
</gene>
<reference evidence="1 2" key="1">
    <citation type="submission" date="2016-10" db="EMBL/GenBank/DDBJ databases">
        <authorList>
            <person name="de Groot N.N."/>
        </authorList>
    </citation>
    <scope>NUCLEOTIDE SEQUENCE [LARGE SCALE GENOMIC DNA]</scope>
    <source>
        <strain evidence="1 2">CGMCC 4.6533</strain>
    </source>
</reference>
<proteinExistence type="predicted"/>
<dbReference type="OrthoDB" id="3540654at2"/>